<dbReference type="SMART" id="SM00382">
    <property type="entry name" value="AAA"/>
    <property type="match status" value="1"/>
</dbReference>
<evidence type="ECO:0000259" key="1">
    <source>
        <dbReference type="SMART" id="SM00382"/>
    </source>
</evidence>
<dbReference type="GO" id="GO:0005524">
    <property type="term" value="F:ATP binding"/>
    <property type="evidence" value="ECO:0007669"/>
    <property type="project" value="UniProtKB-KW"/>
</dbReference>
<reference evidence="2 3" key="1">
    <citation type="submission" date="2024-09" db="EMBL/GenBank/DDBJ databases">
        <title>Laminarin stimulates single cell rates of sulfate reduction while oxygen inhibits transcriptomic activity in coastal marine sediment.</title>
        <authorList>
            <person name="Lindsay M."/>
            <person name="Orcutt B."/>
            <person name="Emerson D."/>
            <person name="Stepanauskas R."/>
            <person name="D'Angelo T."/>
        </authorList>
    </citation>
    <scope>NUCLEOTIDE SEQUENCE [LARGE SCALE GENOMIC DNA]</scope>
    <source>
        <strain evidence="2">SAG AM-311-K15</strain>
    </source>
</reference>
<protein>
    <submittedName>
        <fullName evidence="2">ATP-binding protein</fullName>
    </submittedName>
</protein>
<keyword evidence="3" id="KW-1185">Reference proteome</keyword>
<dbReference type="Gene3D" id="3.40.50.300">
    <property type="entry name" value="P-loop containing nucleotide triphosphate hydrolases"/>
    <property type="match status" value="1"/>
</dbReference>
<dbReference type="Pfam" id="PF13635">
    <property type="entry name" value="DUF4143"/>
    <property type="match status" value="1"/>
</dbReference>
<dbReference type="InterPro" id="IPR025420">
    <property type="entry name" value="DUF4143"/>
</dbReference>
<dbReference type="InterPro" id="IPR027417">
    <property type="entry name" value="P-loop_NTPase"/>
</dbReference>
<keyword evidence="2" id="KW-0067">ATP-binding</keyword>
<sequence>MYIKNMIPRQHYLQQLTTAVSRSPVTALIGPRQCGKTTLARQFGEGRGVTFLDLESPIDQRRLQNPEMMLRTLSGLIVLDEIQRMPELFNVLRVLVDRPDYDARFLILGSASPDIIKNVSESLAGRIEFVELSGFHYYEIKDDWTRLWLRGGFPRSFLAESDENSYAWREGFIRTFLERDIPQLGISIPAVAMRRFWMMLAAFHGQIWNATELGRSMGLSDKTVRSYLDILTGTYMVRQLQPWFENIRKRQVKSPKIFLRDSGLLHSLLTIPNDFMLRGNPKVGASWEGFAMEQVTLALGFRDYYYWATYSGAELDLLVHHHGKRFGVEFKFTETPQRTKSMVQAIHDLNLAHIWIITPGEHTYPIDEKISVCPLTQSREIIEAGLD</sequence>
<name>A0ABV6YZ36_UNCC1</name>
<evidence type="ECO:0000313" key="2">
    <source>
        <dbReference type="EMBL" id="MFC1851464.1"/>
    </source>
</evidence>
<organism evidence="2 3">
    <name type="scientific">candidate division CSSED10-310 bacterium</name>
    <dbReference type="NCBI Taxonomy" id="2855610"/>
    <lineage>
        <taxon>Bacteria</taxon>
        <taxon>Bacteria division CSSED10-310</taxon>
    </lineage>
</organism>
<dbReference type="InterPro" id="IPR041682">
    <property type="entry name" value="AAA_14"/>
</dbReference>
<dbReference type="PANTHER" id="PTHR43566:SF2">
    <property type="entry name" value="DUF4143 DOMAIN-CONTAINING PROTEIN"/>
    <property type="match status" value="1"/>
</dbReference>
<comment type="caution">
    <text evidence="2">The sequence shown here is derived from an EMBL/GenBank/DDBJ whole genome shotgun (WGS) entry which is preliminary data.</text>
</comment>
<dbReference type="Pfam" id="PF13173">
    <property type="entry name" value="AAA_14"/>
    <property type="match status" value="1"/>
</dbReference>
<dbReference type="PANTHER" id="PTHR43566">
    <property type="entry name" value="CONSERVED PROTEIN"/>
    <property type="match status" value="1"/>
</dbReference>
<dbReference type="Proteomes" id="UP001594351">
    <property type="component" value="Unassembled WGS sequence"/>
</dbReference>
<evidence type="ECO:0000313" key="3">
    <source>
        <dbReference type="Proteomes" id="UP001594351"/>
    </source>
</evidence>
<proteinExistence type="predicted"/>
<feature type="domain" description="AAA+ ATPase" evidence="1">
    <location>
        <begin position="22"/>
        <end position="134"/>
    </location>
</feature>
<accession>A0ABV6YZ36</accession>
<dbReference type="InterPro" id="IPR003593">
    <property type="entry name" value="AAA+_ATPase"/>
</dbReference>
<keyword evidence="2" id="KW-0547">Nucleotide-binding</keyword>
<gene>
    <name evidence="2" type="ORF">ACFL27_14810</name>
</gene>
<dbReference type="EMBL" id="JBHPBY010000191">
    <property type="protein sequence ID" value="MFC1851464.1"/>
    <property type="molecule type" value="Genomic_DNA"/>
</dbReference>
<dbReference type="SUPFAM" id="SSF52540">
    <property type="entry name" value="P-loop containing nucleoside triphosphate hydrolases"/>
    <property type="match status" value="1"/>
</dbReference>